<evidence type="ECO:0000256" key="2">
    <source>
        <dbReference type="ARBA" id="ARBA00022692"/>
    </source>
</evidence>
<dbReference type="GO" id="GO:0008360">
    <property type="term" value="P:regulation of cell shape"/>
    <property type="evidence" value="ECO:0007669"/>
    <property type="project" value="UniProtKB-KW"/>
</dbReference>
<keyword evidence="3" id="KW-0133">Cell shape</keyword>
<feature type="transmembrane region" description="Helical" evidence="6">
    <location>
        <begin position="93"/>
        <end position="114"/>
    </location>
</feature>
<reference evidence="7" key="1">
    <citation type="journal article" date="2021" name="PeerJ">
        <title>Extensive microbial diversity within the chicken gut microbiome revealed by metagenomics and culture.</title>
        <authorList>
            <person name="Gilroy R."/>
            <person name="Ravi A."/>
            <person name="Getino M."/>
            <person name="Pursley I."/>
            <person name="Horton D.L."/>
            <person name="Alikhan N.F."/>
            <person name="Baker D."/>
            <person name="Gharbi K."/>
            <person name="Hall N."/>
            <person name="Watson M."/>
            <person name="Adriaenssens E.M."/>
            <person name="Foster-Nyarko E."/>
            <person name="Jarju S."/>
            <person name="Secka A."/>
            <person name="Antonio M."/>
            <person name="Oren A."/>
            <person name="Chaudhuri R.R."/>
            <person name="La Ragione R."/>
            <person name="Hildebrand F."/>
            <person name="Pallen M.J."/>
        </authorList>
    </citation>
    <scope>NUCLEOTIDE SEQUENCE</scope>
    <source>
        <strain evidence="7">5790</strain>
    </source>
</reference>
<keyword evidence="5 6" id="KW-0472">Membrane</keyword>
<dbReference type="EMBL" id="DXIJ01000015">
    <property type="protein sequence ID" value="HIV85330.1"/>
    <property type="molecule type" value="Genomic_DNA"/>
</dbReference>
<organism evidence="7 8">
    <name type="scientific">Candidatus Monoglobus merdigallinarum</name>
    <dbReference type="NCBI Taxonomy" id="2838698"/>
    <lineage>
        <taxon>Bacteria</taxon>
        <taxon>Bacillati</taxon>
        <taxon>Bacillota</taxon>
        <taxon>Clostridia</taxon>
        <taxon>Monoglobales</taxon>
        <taxon>Monoglobaceae</taxon>
        <taxon>Monoglobus</taxon>
    </lineage>
</organism>
<dbReference type="InterPro" id="IPR001182">
    <property type="entry name" value="FtsW/RodA"/>
</dbReference>
<dbReference type="Proteomes" id="UP000824162">
    <property type="component" value="Unassembled WGS sequence"/>
</dbReference>
<evidence type="ECO:0000313" key="8">
    <source>
        <dbReference type="Proteomes" id="UP000824162"/>
    </source>
</evidence>
<dbReference type="Pfam" id="PF01098">
    <property type="entry name" value="FTSW_RODA_SPOVE"/>
    <property type="match status" value="1"/>
</dbReference>
<dbReference type="GO" id="GO:0032153">
    <property type="term" value="C:cell division site"/>
    <property type="evidence" value="ECO:0007669"/>
    <property type="project" value="TreeGrafter"/>
</dbReference>
<accession>A0A9D1PR35</accession>
<dbReference type="GO" id="GO:0005886">
    <property type="term" value="C:plasma membrane"/>
    <property type="evidence" value="ECO:0007669"/>
    <property type="project" value="TreeGrafter"/>
</dbReference>
<proteinExistence type="predicted"/>
<dbReference type="GO" id="GO:0051301">
    <property type="term" value="P:cell division"/>
    <property type="evidence" value="ECO:0007669"/>
    <property type="project" value="InterPro"/>
</dbReference>
<sequence length="274" mass="30200">TVNGSKNWISIAGVGFQPSEITKIMFIMCLACHYSGAWSKPVLGKVSPKWIVLIITYMFIGFLVLQRDWGTILVMFSIYLLMLYVYEPNKKLLLMNIGMLLVIGTIGVMFLYHIQVRVSTWLDPWSDISNKGYQITQSLFAIASGGYFGRGLGNGSPYYIPEVHSDFIFAAICEEMGVFGGVAVILLFFLIAYRCFKISIMAENPFDKAVSFGVTAMFAIQAFIIIGGVTKFIPLTGITLPFVSYGGTSMVMSFVSLGIVQAISAKTARKEEAA</sequence>
<comment type="caution">
    <text evidence="7">The sequence shown here is derived from an EMBL/GenBank/DDBJ whole genome shotgun (WGS) entry which is preliminary data.</text>
</comment>
<name>A0A9D1PR35_9FIRM</name>
<reference evidence="7" key="2">
    <citation type="submission" date="2021-04" db="EMBL/GenBank/DDBJ databases">
        <authorList>
            <person name="Gilroy R."/>
        </authorList>
    </citation>
    <scope>NUCLEOTIDE SEQUENCE</scope>
    <source>
        <strain evidence="7">5790</strain>
    </source>
</reference>
<dbReference type="AlphaFoldDB" id="A0A9D1PR35"/>
<dbReference type="PANTHER" id="PTHR30474">
    <property type="entry name" value="CELL CYCLE PROTEIN"/>
    <property type="match status" value="1"/>
</dbReference>
<keyword evidence="2 6" id="KW-0812">Transmembrane</keyword>
<feature type="non-terminal residue" evidence="7">
    <location>
        <position position="1"/>
    </location>
</feature>
<evidence type="ECO:0000256" key="4">
    <source>
        <dbReference type="ARBA" id="ARBA00022989"/>
    </source>
</evidence>
<evidence type="ECO:0000256" key="1">
    <source>
        <dbReference type="ARBA" id="ARBA00004141"/>
    </source>
</evidence>
<dbReference type="PANTHER" id="PTHR30474:SF3">
    <property type="entry name" value="PEPTIDOGLYCAN GLYCOSYLTRANSFERASE RODA"/>
    <property type="match status" value="1"/>
</dbReference>
<protein>
    <submittedName>
        <fullName evidence="7">FtsW/RodA/SpoVE family cell cycle protein</fullName>
    </submittedName>
</protein>
<evidence type="ECO:0000256" key="6">
    <source>
        <dbReference type="SAM" id="Phobius"/>
    </source>
</evidence>
<evidence type="ECO:0000256" key="3">
    <source>
        <dbReference type="ARBA" id="ARBA00022960"/>
    </source>
</evidence>
<feature type="transmembrane region" description="Helical" evidence="6">
    <location>
        <begin position="69"/>
        <end position="86"/>
    </location>
</feature>
<evidence type="ECO:0000256" key="5">
    <source>
        <dbReference type="ARBA" id="ARBA00023136"/>
    </source>
</evidence>
<keyword evidence="4 6" id="KW-1133">Transmembrane helix</keyword>
<feature type="transmembrane region" description="Helical" evidence="6">
    <location>
        <begin position="46"/>
        <end position="63"/>
    </location>
</feature>
<comment type="subcellular location">
    <subcellularLocation>
        <location evidence="1">Membrane</location>
        <topology evidence="1">Multi-pass membrane protein</topology>
    </subcellularLocation>
</comment>
<feature type="transmembrane region" description="Helical" evidence="6">
    <location>
        <begin position="242"/>
        <end position="260"/>
    </location>
</feature>
<feature type="transmembrane region" description="Helical" evidence="6">
    <location>
        <begin position="167"/>
        <end position="190"/>
    </location>
</feature>
<gene>
    <name evidence="7" type="ORF">H9900_00800</name>
</gene>
<evidence type="ECO:0000313" key="7">
    <source>
        <dbReference type="EMBL" id="HIV85330.1"/>
    </source>
</evidence>
<feature type="transmembrane region" description="Helical" evidence="6">
    <location>
        <begin position="210"/>
        <end position="230"/>
    </location>
</feature>
<dbReference type="GO" id="GO:0015648">
    <property type="term" value="F:lipid-linked peptidoglycan transporter activity"/>
    <property type="evidence" value="ECO:0007669"/>
    <property type="project" value="TreeGrafter"/>
</dbReference>